<keyword evidence="8" id="KW-1185">Reference proteome</keyword>
<accession>A0A7N5P3W3</accession>
<evidence type="ECO:0000313" key="8">
    <source>
        <dbReference type="Proteomes" id="UP000008912"/>
    </source>
</evidence>
<dbReference type="InterPro" id="IPR006696">
    <property type="entry name" value="DUF423"/>
</dbReference>
<reference evidence="7" key="3">
    <citation type="submission" date="2025-09" db="UniProtKB">
        <authorList>
            <consortium name="Ensembl"/>
        </authorList>
    </citation>
    <scope>IDENTIFICATION</scope>
</reference>
<dbReference type="AlphaFoldDB" id="A0A7N5P3W3"/>
<keyword evidence="5 6" id="KW-0472">Membrane</keyword>
<reference evidence="7" key="2">
    <citation type="submission" date="2025-08" db="UniProtKB">
        <authorList>
            <consortium name="Ensembl"/>
        </authorList>
    </citation>
    <scope>IDENTIFICATION</scope>
</reference>
<proteinExistence type="inferred from homology"/>
<evidence type="ECO:0000313" key="7">
    <source>
        <dbReference type="Ensembl" id="ENSAMEP00000031257.1"/>
    </source>
</evidence>
<comment type="subcellular location">
    <subcellularLocation>
        <location evidence="1">Membrane</location>
        <topology evidence="1">Multi-pass membrane protein</topology>
    </subcellularLocation>
</comment>
<evidence type="ECO:0000256" key="6">
    <source>
        <dbReference type="SAM" id="Phobius"/>
    </source>
</evidence>
<name>A0A7N5P3W3_AILME</name>
<evidence type="ECO:0000256" key="2">
    <source>
        <dbReference type="ARBA" id="ARBA00006208"/>
    </source>
</evidence>
<keyword evidence="4 6" id="KW-1133">Transmembrane helix</keyword>
<feature type="transmembrane region" description="Helical" evidence="6">
    <location>
        <begin position="158"/>
        <end position="177"/>
    </location>
</feature>
<evidence type="ECO:0000256" key="3">
    <source>
        <dbReference type="ARBA" id="ARBA00022692"/>
    </source>
</evidence>
<keyword evidence="3 6" id="KW-0812">Transmembrane</keyword>
<evidence type="ECO:0000256" key="4">
    <source>
        <dbReference type="ARBA" id="ARBA00022989"/>
    </source>
</evidence>
<dbReference type="Ensembl" id="ENSAMET00000038534.1">
    <property type="protein sequence ID" value="ENSAMEP00000031257.1"/>
    <property type="gene ID" value="ENSAMEG00000016659.2"/>
</dbReference>
<organism evidence="7 8">
    <name type="scientific">Ailuropoda melanoleuca</name>
    <name type="common">Giant panda</name>
    <dbReference type="NCBI Taxonomy" id="9646"/>
    <lineage>
        <taxon>Eukaryota</taxon>
        <taxon>Metazoa</taxon>
        <taxon>Chordata</taxon>
        <taxon>Craniata</taxon>
        <taxon>Vertebrata</taxon>
        <taxon>Euteleostomi</taxon>
        <taxon>Mammalia</taxon>
        <taxon>Eutheria</taxon>
        <taxon>Laurasiatheria</taxon>
        <taxon>Carnivora</taxon>
        <taxon>Caniformia</taxon>
        <taxon>Ursidae</taxon>
        <taxon>Ailuropoda</taxon>
    </lineage>
</organism>
<gene>
    <name evidence="7" type="primary">PLSCR3</name>
</gene>
<reference evidence="7 8" key="1">
    <citation type="journal article" date="2010" name="Nature">
        <title>The sequence and de novo assembly of the giant panda genome.</title>
        <authorList>
            <person name="Li R."/>
            <person name="Fan W."/>
            <person name="Tian G."/>
            <person name="Zhu H."/>
            <person name="He L."/>
            <person name="Cai J."/>
            <person name="Huang Q."/>
            <person name="Cai Q."/>
            <person name="Li B."/>
            <person name="Bai Y."/>
            <person name="Zhang Z."/>
            <person name="Zhang Y."/>
            <person name="Wang W."/>
            <person name="Li J."/>
            <person name="Wei F."/>
            <person name="Li H."/>
            <person name="Jian M."/>
            <person name="Li J."/>
            <person name="Zhang Z."/>
            <person name="Nielsen R."/>
            <person name="Li D."/>
            <person name="Gu W."/>
            <person name="Yang Z."/>
            <person name="Xuan Z."/>
            <person name="Ryder O.A."/>
            <person name="Leung F.C."/>
            <person name="Zhou Y."/>
            <person name="Cao J."/>
            <person name="Sun X."/>
            <person name="Fu Y."/>
            <person name="Fang X."/>
            <person name="Guo X."/>
            <person name="Wang B."/>
            <person name="Hou R."/>
            <person name="Shen F."/>
            <person name="Mu B."/>
            <person name="Ni P."/>
            <person name="Lin R."/>
            <person name="Qian W."/>
            <person name="Wang G."/>
            <person name="Yu C."/>
            <person name="Nie W."/>
            <person name="Wang J."/>
            <person name="Wu Z."/>
            <person name="Liang H."/>
            <person name="Min J."/>
            <person name="Wu Q."/>
            <person name="Cheng S."/>
            <person name="Ruan J."/>
            <person name="Wang M."/>
            <person name="Shi Z."/>
            <person name="Wen M."/>
            <person name="Liu B."/>
            <person name="Ren X."/>
            <person name="Zheng H."/>
            <person name="Dong D."/>
            <person name="Cook K."/>
            <person name="Shan G."/>
            <person name="Zhang H."/>
            <person name="Kosiol C."/>
            <person name="Xie X."/>
            <person name="Lu Z."/>
            <person name="Zheng H."/>
            <person name="Li Y."/>
            <person name="Steiner C.C."/>
            <person name="Lam T.T."/>
            <person name="Lin S."/>
            <person name="Zhang Q."/>
            <person name="Li G."/>
            <person name="Tian J."/>
            <person name="Gong T."/>
            <person name="Liu H."/>
            <person name="Zhang D."/>
            <person name="Fang L."/>
            <person name="Ye C."/>
            <person name="Zhang J."/>
            <person name="Hu W."/>
            <person name="Xu A."/>
            <person name="Ren Y."/>
            <person name="Zhang G."/>
            <person name="Bruford M.W."/>
            <person name="Li Q."/>
            <person name="Ma L."/>
            <person name="Guo Y."/>
            <person name="An N."/>
            <person name="Hu Y."/>
            <person name="Zheng Y."/>
            <person name="Shi Y."/>
            <person name="Li Z."/>
            <person name="Liu Q."/>
            <person name="Chen Y."/>
            <person name="Zhao J."/>
            <person name="Qu N."/>
            <person name="Zhao S."/>
            <person name="Tian F."/>
            <person name="Wang X."/>
            <person name="Wang H."/>
            <person name="Xu L."/>
            <person name="Liu X."/>
            <person name="Vinar T."/>
            <person name="Wang Y."/>
            <person name="Lam T.W."/>
            <person name="Yiu S.M."/>
            <person name="Liu S."/>
            <person name="Zhang H."/>
            <person name="Li D."/>
            <person name="Huang Y."/>
            <person name="Wang X."/>
            <person name="Yang G."/>
            <person name="Jiang Z."/>
            <person name="Wang J."/>
            <person name="Qin N."/>
            <person name="Li L."/>
            <person name="Li J."/>
            <person name="Bolund L."/>
            <person name="Kristiansen K."/>
            <person name="Wong G.K."/>
            <person name="Olson M."/>
            <person name="Zhang X."/>
            <person name="Li S."/>
            <person name="Yang H."/>
            <person name="Wang J."/>
            <person name="Wang J."/>
        </authorList>
    </citation>
    <scope>NUCLEOTIDE SEQUENCE [LARGE SCALE GENOMIC DNA]</scope>
</reference>
<protein>
    <submittedName>
        <fullName evidence="7">Phospholipid scramblase 3</fullName>
    </submittedName>
</protein>
<sequence>MELTLRWRRPLAEGGGRLVQGRGLWEVPDSLRSPNPFKAPQPGPVRFPEVPMRVPTNQNPPGDIPYLQCPSGSLRGLGRSRPVLGLVTFASASTGAQFPDAYGKELFDKANKHHFIHSLALLGVPHCRKPLWAGLLLASGTTLFCTSFYYQALSGDPSIQTLAPVGGGLLILGWLALAL</sequence>
<evidence type="ECO:0000256" key="1">
    <source>
        <dbReference type="ARBA" id="ARBA00004141"/>
    </source>
</evidence>
<feature type="transmembrane region" description="Helical" evidence="6">
    <location>
        <begin position="131"/>
        <end position="152"/>
    </location>
</feature>
<dbReference type="Pfam" id="PF04241">
    <property type="entry name" value="DUF423"/>
    <property type="match status" value="1"/>
</dbReference>
<dbReference type="Proteomes" id="UP000008912">
    <property type="component" value="Unassembled WGS sequence"/>
</dbReference>
<dbReference type="GO" id="GO:0016020">
    <property type="term" value="C:membrane"/>
    <property type="evidence" value="ECO:0007669"/>
    <property type="project" value="UniProtKB-SubCell"/>
</dbReference>
<dbReference type="GeneTree" id="ENSGT00940000161755"/>
<dbReference type="PANTHER" id="PTHR43461:SF1">
    <property type="entry name" value="TRANSMEMBRANE PROTEIN 256"/>
    <property type="match status" value="1"/>
</dbReference>
<comment type="similarity">
    <text evidence="2">Belongs to the TMEM256 family.</text>
</comment>
<dbReference type="PANTHER" id="PTHR43461">
    <property type="entry name" value="TRANSMEMBRANE PROTEIN 256"/>
    <property type="match status" value="1"/>
</dbReference>
<evidence type="ECO:0000256" key="5">
    <source>
        <dbReference type="ARBA" id="ARBA00023136"/>
    </source>
</evidence>